<dbReference type="AlphaFoldDB" id="A0A7I8X086"/>
<organism evidence="1 2">
    <name type="scientific">Bursaphelenchus xylophilus</name>
    <name type="common">Pinewood nematode worm</name>
    <name type="synonym">Aphelenchoides xylophilus</name>
    <dbReference type="NCBI Taxonomy" id="6326"/>
    <lineage>
        <taxon>Eukaryota</taxon>
        <taxon>Metazoa</taxon>
        <taxon>Ecdysozoa</taxon>
        <taxon>Nematoda</taxon>
        <taxon>Chromadorea</taxon>
        <taxon>Rhabditida</taxon>
        <taxon>Tylenchina</taxon>
        <taxon>Tylenchomorpha</taxon>
        <taxon>Aphelenchoidea</taxon>
        <taxon>Aphelenchoididae</taxon>
        <taxon>Bursaphelenchus</taxon>
    </lineage>
</organism>
<dbReference type="EMBL" id="CAJFDI010000006">
    <property type="protein sequence ID" value="CAD5234218.1"/>
    <property type="molecule type" value="Genomic_DNA"/>
</dbReference>
<dbReference type="EMBL" id="CAJFCV020000006">
    <property type="protein sequence ID" value="CAG9129868.1"/>
    <property type="molecule type" value="Genomic_DNA"/>
</dbReference>
<name>A0A7I8X086_BURXY</name>
<protein>
    <submittedName>
        <fullName evidence="1">(pine wood nematode) hypothetical protein</fullName>
    </submittedName>
</protein>
<evidence type="ECO:0000313" key="2">
    <source>
        <dbReference type="Proteomes" id="UP000659654"/>
    </source>
</evidence>
<proteinExistence type="predicted"/>
<dbReference type="Proteomes" id="UP000659654">
    <property type="component" value="Unassembled WGS sequence"/>
</dbReference>
<accession>A0A7I8X086</accession>
<keyword evidence="2" id="KW-1185">Reference proteome</keyword>
<sequence>MNTNIEVAPSGIGYLKFQTGFLGGLVASALFSPHHYAYIKNHVLTFLLVTTVITQSFQYADPFTAGTILDSWGGNLGPSHPNSIQSASYRPSYGYGFFG</sequence>
<gene>
    <name evidence="1" type="ORF">BXYJ_LOCUS14309</name>
</gene>
<evidence type="ECO:0000313" key="1">
    <source>
        <dbReference type="EMBL" id="CAD5234218.1"/>
    </source>
</evidence>
<dbReference type="Proteomes" id="UP000582659">
    <property type="component" value="Unassembled WGS sequence"/>
</dbReference>
<reference evidence="1" key="1">
    <citation type="submission" date="2020-09" db="EMBL/GenBank/DDBJ databases">
        <authorList>
            <person name="Kikuchi T."/>
        </authorList>
    </citation>
    <scope>NUCLEOTIDE SEQUENCE</scope>
    <source>
        <strain evidence="1">Ka4C1</strain>
    </source>
</reference>
<comment type="caution">
    <text evidence="1">The sequence shown here is derived from an EMBL/GenBank/DDBJ whole genome shotgun (WGS) entry which is preliminary data.</text>
</comment>